<proteinExistence type="predicted"/>
<evidence type="ECO:0000256" key="2">
    <source>
        <dbReference type="PROSITE-ProRule" id="PRU00708"/>
    </source>
</evidence>
<dbReference type="Pfam" id="PF13812">
    <property type="entry name" value="PPR_3"/>
    <property type="match status" value="1"/>
</dbReference>
<comment type="caution">
    <text evidence="4">The sequence shown here is derived from an EMBL/GenBank/DDBJ whole genome shotgun (WGS) entry which is preliminary data.</text>
</comment>
<keyword evidence="1" id="KW-0677">Repeat</keyword>
<feature type="repeat" description="PPR" evidence="2">
    <location>
        <begin position="159"/>
        <end position="193"/>
    </location>
</feature>
<dbReference type="PANTHER" id="PTHR47447">
    <property type="entry name" value="OS03G0856100 PROTEIN"/>
    <property type="match status" value="1"/>
</dbReference>
<evidence type="ECO:0000313" key="5">
    <source>
        <dbReference type="Proteomes" id="UP000626109"/>
    </source>
</evidence>
<gene>
    <name evidence="3" type="ORF">PGLA1383_LOCUS48584</name>
    <name evidence="4" type="ORF">PGLA2088_LOCUS22878</name>
</gene>
<name>A0A813JR61_POLGL</name>
<sequence>MQAREAPDSFHAGRQFSVCWSRPVRRGCSEGRDASKIRSRRRSCSARGPQCSDRVSSELASWLAVGPTPATVAELQEVLAPELSKWRSNAKLATALLGVLAKRRLPDLAKNVLTCMHEERVEANIFHFNSVLSAYEKARRWQDALHILSDMWGSRVMPDGVSYNAAISACEKGGEWRLALSFLGKMPELRCTPNEISYGTAIAACGKSGHWQLAFSLLRALRTSGLATNEVICNAAISACGKAGQWEHALSLLGTMKLPSEVRCGCSCCCFLLLPTALSFRGRLFLSFVTACVVVFVVDNLFC</sequence>
<dbReference type="InterPro" id="IPR002885">
    <property type="entry name" value="PPR_rpt"/>
</dbReference>
<feature type="repeat" description="PPR" evidence="2">
    <location>
        <begin position="194"/>
        <end position="228"/>
    </location>
</feature>
<protein>
    <recommendedName>
        <fullName evidence="7">Pentacotripeptide-repeat region of PRORP domain-containing protein</fullName>
    </recommendedName>
</protein>
<dbReference type="NCBIfam" id="TIGR00756">
    <property type="entry name" value="PPR"/>
    <property type="match status" value="3"/>
</dbReference>
<reference evidence="4" key="1">
    <citation type="submission" date="2021-02" db="EMBL/GenBank/DDBJ databases">
        <authorList>
            <person name="Dougan E. K."/>
            <person name="Rhodes N."/>
            <person name="Thang M."/>
            <person name="Chan C."/>
        </authorList>
    </citation>
    <scope>NUCLEOTIDE SEQUENCE</scope>
</reference>
<keyword evidence="6" id="KW-1185">Reference proteome</keyword>
<dbReference type="PROSITE" id="PS51375">
    <property type="entry name" value="PPR"/>
    <property type="match status" value="3"/>
</dbReference>
<dbReference type="AlphaFoldDB" id="A0A813JR61"/>
<dbReference type="Gene3D" id="1.25.40.10">
    <property type="entry name" value="Tetratricopeptide repeat domain"/>
    <property type="match status" value="2"/>
</dbReference>
<accession>A0A813JR61</accession>
<evidence type="ECO:0000313" key="6">
    <source>
        <dbReference type="Proteomes" id="UP000654075"/>
    </source>
</evidence>
<dbReference type="EMBL" id="CAJNNW010026063">
    <property type="protein sequence ID" value="CAE8682319.1"/>
    <property type="molecule type" value="Genomic_DNA"/>
</dbReference>
<dbReference type="InterPro" id="IPR011990">
    <property type="entry name" value="TPR-like_helical_dom_sf"/>
</dbReference>
<evidence type="ECO:0008006" key="7">
    <source>
        <dbReference type="Google" id="ProtNLM"/>
    </source>
</evidence>
<feature type="repeat" description="PPR" evidence="2">
    <location>
        <begin position="124"/>
        <end position="158"/>
    </location>
</feature>
<dbReference type="OrthoDB" id="747253at2759"/>
<dbReference type="Proteomes" id="UP000626109">
    <property type="component" value="Unassembled WGS sequence"/>
</dbReference>
<dbReference type="Pfam" id="PF01535">
    <property type="entry name" value="PPR"/>
    <property type="match status" value="1"/>
</dbReference>
<evidence type="ECO:0000256" key="1">
    <source>
        <dbReference type="ARBA" id="ARBA00022737"/>
    </source>
</evidence>
<dbReference type="Proteomes" id="UP000654075">
    <property type="component" value="Unassembled WGS sequence"/>
</dbReference>
<evidence type="ECO:0000313" key="4">
    <source>
        <dbReference type="EMBL" id="CAE8682319.1"/>
    </source>
</evidence>
<organism evidence="4 5">
    <name type="scientific">Polarella glacialis</name>
    <name type="common">Dinoflagellate</name>
    <dbReference type="NCBI Taxonomy" id="89957"/>
    <lineage>
        <taxon>Eukaryota</taxon>
        <taxon>Sar</taxon>
        <taxon>Alveolata</taxon>
        <taxon>Dinophyceae</taxon>
        <taxon>Suessiales</taxon>
        <taxon>Suessiaceae</taxon>
        <taxon>Polarella</taxon>
    </lineage>
</organism>
<dbReference type="Pfam" id="PF13041">
    <property type="entry name" value="PPR_2"/>
    <property type="match status" value="1"/>
</dbReference>
<dbReference type="EMBL" id="CAJNNV010030487">
    <property type="protein sequence ID" value="CAE8632651.1"/>
    <property type="molecule type" value="Genomic_DNA"/>
</dbReference>
<dbReference type="PANTHER" id="PTHR47447:SF17">
    <property type="entry name" value="OS12G0638900 PROTEIN"/>
    <property type="match status" value="1"/>
</dbReference>
<evidence type="ECO:0000313" key="3">
    <source>
        <dbReference type="EMBL" id="CAE8632651.1"/>
    </source>
</evidence>